<dbReference type="Gene3D" id="3.30.160.100">
    <property type="entry name" value="Ribosome hibernation promotion factor-like"/>
    <property type="match status" value="1"/>
</dbReference>
<keyword evidence="7" id="KW-1185">Reference proteome</keyword>
<feature type="coiled-coil region" evidence="3">
    <location>
        <begin position="86"/>
        <end position="152"/>
    </location>
</feature>
<dbReference type="Pfam" id="PF02482">
    <property type="entry name" value="Ribosomal_S30AE"/>
    <property type="match status" value="1"/>
</dbReference>
<dbReference type="SUPFAM" id="SSF69754">
    <property type="entry name" value="Ribosome binding protein Y (YfiA homologue)"/>
    <property type="match status" value="1"/>
</dbReference>
<keyword evidence="3" id="KW-0175">Coiled coil</keyword>
<dbReference type="PANTHER" id="PTHR33231">
    <property type="entry name" value="30S RIBOSOMAL PROTEIN"/>
    <property type="match status" value="1"/>
</dbReference>
<dbReference type="CDD" id="cd00552">
    <property type="entry name" value="RaiA"/>
    <property type="match status" value="1"/>
</dbReference>
<dbReference type="GO" id="GO:0022627">
    <property type="term" value="C:cytosolic small ribosomal subunit"/>
    <property type="evidence" value="ECO:0007669"/>
    <property type="project" value="TreeGrafter"/>
</dbReference>
<evidence type="ECO:0000313" key="7">
    <source>
        <dbReference type="Proteomes" id="UP001224674"/>
    </source>
</evidence>
<feature type="region of interest" description="Disordered" evidence="4">
    <location>
        <begin position="208"/>
        <end position="232"/>
    </location>
</feature>
<dbReference type="Gene3D" id="3.30.505.50">
    <property type="entry name" value="Sigma 54 modulation/S30EA ribosomal protein, C-terminal domain"/>
    <property type="match status" value="1"/>
</dbReference>
<evidence type="ECO:0000256" key="3">
    <source>
        <dbReference type="SAM" id="Coils"/>
    </source>
</evidence>
<name>A0AAJ6AH47_9MICC</name>
<protein>
    <recommendedName>
        <fullName evidence="2">Ribosome hibernation promoting factor</fullName>
        <shortName evidence="2">HPF</shortName>
    </recommendedName>
</protein>
<gene>
    <name evidence="6" type="primary">raiA</name>
    <name evidence="2" type="synonym">hpf</name>
    <name evidence="6" type="ORF">QDX21_00345</name>
</gene>
<dbReference type="EMBL" id="CP122566">
    <property type="protein sequence ID" value="WGH93306.1"/>
    <property type="molecule type" value="Genomic_DNA"/>
</dbReference>
<evidence type="ECO:0000256" key="1">
    <source>
        <dbReference type="ARBA" id="ARBA00022845"/>
    </source>
</evidence>
<dbReference type="InterPro" id="IPR034694">
    <property type="entry name" value="HPF_long/plastid"/>
</dbReference>
<dbReference type="Proteomes" id="UP001224674">
    <property type="component" value="Chromosome"/>
</dbReference>
<evidence type="ECO:0000259" key="5">
    <source>
        <dbReference type="Pfam" id="PF16321"/>
    </source>
</evidence>
<evidence type="ECO:0000313" key="6">
    <source>
        <dbReference type="EMBL" id="WGH93306.1"/>
    </source>
</evidence>
<comment type="subunit">
    <text evidence="2">Interacts with 100S ribosomes.</text>
</comment>
<organism evidence="6 7">
    <name type="scientific">Auritidibacter ignavus</name>
    <dbReference type="NCBI Taxonomy" id="678932"/>
    <lineage>
        <taxon>Bacteria</taxon>
        <taxon>Bacillati</taxon>
        <taxon>Actinomycetota</taxon>
        <taxon>Actinomycetes</taxon>
        <taxon>Micrococcales</taxon>
        <taxon>Micrococcaceae</taxon>
        <taxon>Auritidibacter</taxon>
    </lineage>
</organism>
<dbReference type="Pfam" id="PF16321">
    <property type="entry name" value="Ribosom_S30AE_C"/>
    <property type="match status" value="1"/>
</dbReference>
<keyword evidence="2" id="KW-0963">Cytoplasm</keyword>
<dbReference type="NCBIfam" id="TIGR00741">
    <property type="entry name" value="yfiA"/>
    <property type="match status" value="1"/>
</dbReference>
<accession>A0AAJ6AH47</accession>
<proteinExistence type="inferred from homology"/>
<dbReference type="GO" id="GO:0045900">
    <property type="term" value="P:negative regulation of translational elongation"/>
    <property type="evidence" value="ECO:0007669"/>
    <property type="project" value="TreeGrafter"/>
</dbReference>
<dbReference type="InterPro" id="IPR036567">
    <property type="entry name" value="RHF-like"/>
</dbReference>
<sequence>MAIDISYVARGASIKESFRDYVEERLEKIESLLQEAQRVEIKLGAQPSHTGASGSMTVELTVHSPKNVVRAEASDDDQMVAFDKVFHKIQERLRRLRERRKSHRKRVSVREITADSVPVDNSVSLVEQVLEAQREEAEREEQERHLEENGEAPVTIRQKVFPPESMSLDDAVDNMELLGHDFYLFIDAESGRPSVAYRRRGWSYGVISLGEDTEPEGSDEQIRTYRDQQASA</sequence>
<comment type="function">
    <text evidence="2">Required for dimerization of active 70S ribosomes into 100S ribosomes in stationary phase; 100S ribosomes are translationally inactive and sometimes present during exponential growth.</text>
</comment>
<dbReference type="AlphaFoldDB" id="A0AAJ6AH47"/>
<dbReference type="InterPro" id="IPR003489">
    <property type="entry name" value="RHF/RaiA"/>
</dbReference>
<comment type="subcellular location">
    <subcellularLocation>
        <location evidence="2">Cytoplasm</location>
    </subcellularLocation>
</comment>
<dbReference type="InterPro" id="IPR038416">
    <property type="entry name" value="Ribosom_S30AE_C_sf"/>
</dbReference>
<keyword evidence="1 2" id="KW-0810">Translation regulation</keyword>
<evidence type="ECO:0000256" key="2">
    <source>
        <dbReference type="HAMAP-Rule" id="MF_00839"/>
    </source>
</evidence>
<reference evidence="6 7" key="1">
    <citation type="submission" date="2023-03" db="EMBL/GenBank/DDBJ databases">
        <title>Complete genome sequences of several Auritidibacter ignavus strains isolated from ear infections.</title>
        <authorList>
            <person name="Baehr T."/>
            <person name="Baumhoegger A.M."/>
        </authorList>
    </citation>
    <scope>NUCLEOTIDE SEQUENCE [LARGE SCALE GENOMIC DNA]</scope>
    <source>
        <strain evidence="6 7">BABAE-6</strain>
    </source>
</reference>
<dbReference type="GO" id="GO:0043024">
    <property type="term" value="F:ribosomal small subunit binding"/>
    <property type="evidence" value="ECO:0007669"/>
    <property type="project" value="TreeGrafter"/>
</dbReference>
<feature type="domain" description="Sigma 54 modulation/S30EA ribosomal protein C-terminal" evidence="5">
    <location>
        <begin position="152"/>
        <end position="206"/>
    </location>
</feature>
<comment type="similarity">
    <text evidence="2">Belongs to the HPF/YfiA ribosome-associated protein family. Long HPF subfamily.</text>
</comment>
<dbReference type="InterPro" id="IPR050574">
    <property type="entry name" value="HPF/YfiA_ribosome-assoc"/>
</dbReference>
<dbReference type="RefSeq" id="WP_279674897.1">
    <property type="nucleotide sequence ID" value="NZ_CP122566.1"/>
</dbReference>
<dbReference type="HAMAP" id="MF_00839">
    <property type="entry name" value="HPF"/>
    <property type="match status" value="1"/>
</dbReference>
<evidence type="ECO:0000256" key="4">
    <source>
        <dbReference type="SAM" id="MobiDB-lite"/>
    </source>
</evidence>
<dbReference type="InterPro" id="IPR032528">
    <property type="entry name" value="Ribosom_S30AE_C"/>
</dbReference>
<dbReference type="PANTHER" id="PTHR33231:SF1">
    <property type="entry name" value="30S RIBOSOMAL PROTEIN"/>
    <property type="match status" value="1"/>
</dbReference>